<dbReference type="OrthoDB" id="1924968at2759"/>
<keyword evidence="2" id="KW-1185">Reference proteome</keyword>
<dbReference type="KEGG" id="mng:MNEG_16002"/>
<reference evidence="1 2" key="1">
    <citation type="journal article" date="2013" name="BMC Genomics">
        <title>Reconstruction of the lipid metabolism for the microalga Monoraphidium neglectum from its genome sequence reveals characteristics suitable for biofuel production.</title>
        <authorList>
            <person name="Bogen C."/>
            <person name="Al-Dilaimi A."/>
            <person name="Albersmeier A."/>
            <person name="Wichmann J."/>
            <person name="Grundmann M."/>
            <person name="Rupp O."/>
            <person name="Lauersen K.J."/>
            <person name="Blifernez-Klassen O."/>
            <person name="Kalinowski J."/>
            <person name="Goesmann A."/>
            <person name="Mussgnug J.H."/>
            <person name="Kruse O."/>
        </authorList>
    </citation>
    <scope>NUCLEOTIDE SEQUENCE [LARGE SCALE GENOMIC DNA]</scope>
    <source>
        <strain evidence="1 2">SAG 48.87</strain>
    </source>
</reference>
<dbReference type="Proteomes" id="UP000054498">
    <property type="component" value="Unassembled WGS sequence"/>
</dbReference>
<organism evidence="1 2">
    <name type="scientific">Monoraphidium neglectum</name>
    <dbReference type="NCBI Taxonomy" id="145388"/>
    <lineage>
        <taxon>Eukaryota</taxon>
        <taxon>Viridiplantae</taxon>
        <taxon>Chlorophyta</taxon>
        <taxon>core chlorophytes</taxon>
        <taxon>Chlorophyceae</taxon>
        <taxon>CS clade</taxon>
        <taxon>Sphaeropleales</taxon>
        <taxon>Selenastraceae</taxon>
        <taxon>Monoraphidium</taxon>
    </lineage>
</organism>
<sequence>MDFDRTRMKRRGHGKYEPLPPQLLPRLWLVLADNPSDSGRVHSDVKRRWVEGDPEVHEKMALLAACAEEGRELFGDAALGDLNLRMINAARSVGAAAKFTGSGGAIVAFCPMGEEQEVLLQDICAAEGFTVVEVQVAPPTSEQG</sequence>
<protein>
    <recommendedName>
        <fullName evidence="3">GHMP kinase C-terminal domain-containing protein</fullName>
    </recommendedName>
</protein>
<dbReference type="GeneID" id="25733719"/>
<dbReference type="EMBL" id="KK106094">
    <property type="protein sequence ID" value="KIY91961.1"/>
    <property type="molecule type" value="Genomic_DNA"/>
</dbReference>
<dbReference type="AlphaFoldDB" id="A0A0D2LPQ0"/>
<accession>A0A0D2LPQ0</accession>
<dbReference type="PANTHER" id="PTHR38710:SF1">
    <property type="entry name" value="WITH PUTATIVE URIDYL PYROPHOSPHORYLASE-RELATED"/>
    <property type="match status" value="1"/>
</dbReference>
<dbReference type="Gene3D" id="3.30.230.120">
    <property type="match status" value="1"/>
</dbReference>
<dbReference type="RefSeq" id="XP_013890981.1">
    <property type="nucleotide sequence ID" value="XM_014035527.1"/>
</dbReference>
<evidence type="ECO:0000313" key="1">
    <source>
        <dbReference type="EMBL" id="KIY91961.1"/>
    </source>
</evidence>
<dbReference type="InterPro" id="IPR036554">
    <property type="entry name" value="GHMP_kinase_C_sf"/>
</dbReference>
<evidence type="ECO:0008006" key="3">
    <source>
        <dbReference type="Google" id="ProtNLM"/>
    </source>
</evidence>
<dbReference type="STRING" id="145388.A0A0D2LPQ0"/>
<dbReference type="PANTHER" id="PTHR38710">
    <property type="entry name" value="WITH PUTATIVE URIDYL PYROPHOSPHORYLASE-RELATED"/>
    <property type="match status" value="1"/>
</dbReference>
<dbReference type="SUPFAM" id="SSF55060">
    <property type="entry name" value="GHMP Kinase, C-terminal domain"/>
    <property type="match status" value="1"/>
</dbReference>
<gene>
    <name evidence="1" type="ORF">MNEG_16002</name>
</gene>
<name>A0A0D2LPQ0_9CHLO</name>
<evidence type="ECO:0000313" key="2">
    <source>
        <dbReference type="Proteomes" id="UP000054498"/>
    </source>
</evidence>
<dbReference type="InterPro" id="IPR053034">
    <property type="entry name" value="Glucuronokinase-like"/>
</dbReference>
<proteinExistence type="predicted"/>